<dbReference type="GO" id="GO:0008202">
    <property type="term" value="P:steroid metabolic process"/>
    <property type="evidence" value="ECO:0007669"/>
    <property type="project" value="UniProtKB-ARBA"/>
</dbReference>
<comment type="caution">
    <text evidence="6">The sequence shown here is derived from an EMBL/GenBank/DDBJ whole genome shotgun (WGS) entry which is preliminary data.</text>
</comment>
<dbReference type="Pfam" id="PF00890">
    <property type="entry name" value="FAD_binding_2"/>
    <property type="match status" value="1"/>
</dbReference>
<dbReference type="InterPro" id="IPR050315">
    <property type="entry name" value="FAD-oxidoreductase_2"/>
</dbReference>
<dbReference type="Gene3D" id="3.90.700.10">
    <property type="entry name" value="Succinate dehydrogenase/fumarate reductase flavoprotein, catalytic domain"/>
    <property type="match status" value="1"/>
</dbReference>
<keyword evidence="2" id="KW-0285">Flavoprotein</keyword>
<dbReference type="InterPro" id="IPR027477">
    <property type="entry name" value="Succ_DH/fumarate_Rdtase_cat_sf"/>
</dbReference>
<comment type="cofactor">
    <cofactor evidence="1">
        <name>FAD</name>
        <dbReference type="ChEBI" id="CHEBI:57692"/>
    </cofactor>
</comment>
<accession>A0A2T5GGE2</accession>
<dbReference type="EMBL" id="QAOG01000008">
    <property type="protein sequence ID" value="PTQ58401.1"/>
    <property type="molecule type" value="Genomic_DNA"/>
</dbReference>
<keyword evidence="4" id="KW-0560">Oxidoreductase</keyword>
<dbReference type="InterPro" id="IPR003953">
    <property type="entry name" value="FAD-dep_OxRdtase_2_FAD-bd"/>
</dbReference>
<dbReference type="PANTHER" id="PTHR43400">
    <property type="entry name" value="FUMARATE REDUCTASE"/>
    <property type="match status" value="1"/>
</dbReference>
<dbReference type="InterPro" id="IPR036188">
    <property type="entry name" value="FAD/NAD-bd_sf"/>
</dbReference>
<dbReference type="AlphaFoldDB" id="A0A2T5GGE2"/>
<evidence type="ECO:0000313" key="6">
    <source>
        <dbReference type="EMBL" id="PTQ58401.1"/>
    </source>
</evidence>
<dbReference type="GO" id="GO:0016491">
    <property type="term" value="F:oxidoreductase activity"/>
    <property type="evidence" value="ECO:0007669"/>
    <property type="project" value="UniProtKB-KW"/>
</dbReference>
<name>A0A2T5GGE2_9SPHN</name>
<dbReference type="Proteomes" id="UP000244189">
    <property type="component" value="Unassembled WGS sequence"/>
</dbReference>
<organism evidence="6 7">
    <name type="scientific">Sphingomonas aurantiaca</name>
    <dbReference type="NCBI Taxonomy" id="185949"/>
    <lineage>
        <taxon>Bacteria</taxon>
        <taxon>Pseudomonadati</taxon>
        <taxon>Pseudomonadota</taxon>
        <taxon>Alphaproteobacteria</taxon>
        <taxon>Sphingomonadales</taxon>
        <taxon>Sphingomonadaceae</taxon>
        <taxon>Sphingomonas</taxon>
    </lineage>
</organism>
<feature type="domain" description="FAD-dependent oxidoreductase 2 FAD-binding" evidence="5">
    <location>
        <begin position="21"/>
        <end position="436"/>
    </location>
</feature>
<reference evidence="6 7" key="1">
    <citation type="submission" date="2018-04" db="EMBL/GenBank/DDBJ databases">
        <title>Genomic Encyclopedia of Type Strains, Phase III (KMG-III): the genomes of soil and plant-associated and newly described type strains.</title>
        <authorList>
            <person name="Whitman W."/>
        </authorList>
    </citation>
    <scope>NUCLEOTIDE SEQUENCE [LARGE SCALE GENOMIC DNA]</scope>
    <source>
        <strain evidence="6 7">MA101b</strain>
    </source>
</reference>
<gene>
    <name evidence="6" type="ORF">C8J26_3702</name>
</gene>
<evidence type="ECO:0000256" key="3">
    <source>
        <dbReference type="ARBA" id="ARBA00022827"/>
    </source>
</evidence>
<evidence type="ECO:0000256" key="2">
    <source>
        <dbReference type="ARBA" id="ARBA00022630"/>
    </source>
</evidence>
<dbReference type="SUPFAM" id="SSF56425">
    <property type="entry name" value="Succinate dehydrogenase/fumarate reductase flavoprotein, catalytic domain"/>
    <property type="match status" value="1"/>
</dbReference>
<protein>
    <submittedName>
        <fullName evidence="6">Fumarate reductase flavoprotein subunit</fullName>
    </submittedName>
</protein>
<dbReference type="PANTHER" id="PTHR43400:SF10">
    <property type="entry name" value="3-OXOSTEROID 1-DEHYDROGENASE"/>
    <property type="match status" value="1"/>
</dbReference>
<dbReference type="SUPFAM" id="SSF51905">
    <property type="entry name" value="FAD/NAD(P)-binding domain"/>
    <property type="match status" value="1"/>
</dbReference>
<evidence type="ECO:0000259" key="5">
    <source>
        <dbReference type="Pfam" id="PF00890"/>
    </source>
</evidence>
<keyword evidence="7" id="KW-1185">Reference proteome</keyword>
<evidence type="ECO:0000256" key="4">
    <source>
        <dbReference type="ARBA" id="ARBA00023002"/>
    </source>
</evidence>
<keyword evidence="3" id="KW-0274">FAD</keyword>
<evidence type="ECO:0000313" key="7">
    <source>
        <dbReference type="Proteomes" id="UP000244189"/>
    </source>
</evidence>
<sequence>MTDTKVLNGTGVVFEMTFPAIVIGAGATGLTAALALRDKGSEVLVLERDSTPLGSTAMSTGLIPAAGTPEQREAGIDDSPALFAADLMRKTKGGTDGDIALRLAKQSADTIAWMRDVHGVPLDLVDGFLYPGHSARRMYGTPRRSGSELMGALEAAAERAGVTLLTDATVEALHADGDRVTGIRIRRPDGTAEDIGCDALILACSGFGGNSDMVERFIPEMAGAVFYGHFGNKGDAIAWGEALGAATGDMHGYQGHGGLAVGHGVPILWPLIMEGGFQVNLGGDRFSNEAAGYSEQAAKVNAQPGGVAWSIFDARLHALMLQFDDYRDALSAGAVIEAADLDALADATGLPRDALARTAGQVAQMVAAEAEDPFGRDFTGKPVLAPPYRAAKVTGALFHTQGGLVVDRDARVLRADGSPLPNLYAGGGAARGVSGAGADGYMAGNGLLTATTFGKLAGRAAVEAIGWA</sequence>
<dbReference type="RefSeq" id="WP_244185393.1">
    <property type="nucleotide sequence ID" value="NZ_QAOG01000008.1"/>
</dbReference>
<proteinExistence type="predicted"/>
<evidence type="ECO:0000256" key="1">
    <source>
        <dbReference type="ARBA" id="ARBA00001974"/>
    </source>
</evidence>
<dbReference type="Gene3D" id="3.50.50.60">
    <property type="entry name" value="FAD/NAD(P)-binding domain"/>
    <property type="match status" value="1"/>
</dbReference>